<evidence type="ECO:0000259" key="1">
    <source>
        <dbReference type="PROSITE" id="PS50206"/>
    </source>
</evidence>
<gene>
    <name evidence="2" type="primary">pspE</name>
    <name evidence="2" type="ORF">EUAN_17850</name>
</gene>
<dbReference type="PROSITE" id="PS50206">
    <property type="entry name" value="RHODANESE_3"/>
    <property type="match status" value="1"/>
</dbReference>
<dbReference type="Pfam" id="PF00581">
    <property type="entry name" value="Rhodanese"/>
    <property type="match status" value="1"/>
</dbReference>
<protein>
    <submittedName>
        <fullName evidence="2">Thiosulfate sulfurtransferase PspE</fullName>
        <ecNumber evidence="2">2.8.1.1</ecNumber>
    </submittedName>
</protein>
<dbReference type="RefSeq" id="WP_071063772.1">
    <property type="nucleotide sequence ID" value="NZ_MKIE01000007.1"/>
</dbReference>
<evidence type="ECO:0000313" key="2">
    <source>
        <dbReference type="EMBL" id="OHW61782.1"/>
    </source>
</evidence>
<sequence>MGLLNLFSQNPAASLSDSQLKEMLQSENPPILLDVRSPGEYQVGHIPGSSNVPVQFVADTMNQNNIQLDKTLVLYCQSGARSAQACQILRNLGYTAVYNFGGIRNWSYGFQR</sequence>
<dbReference type="Gene3D" id="3.40.250.10">
    <property type="entry name" value="Rhodanese-like domain"/>
    <property type="match status" value="1"/>
</dbReference>
<accession>A0A1S1V5D0</accession>
<dbReference type="STRING" id="39480.EUAN_17850"/>
<reference evidence="2 3" key="1">
    <citation type="submission" date="2016-09" db="EMBL/GenBank/DDBJ databases">
        <title>Genome sequence of Eubacterium angustum.</title>
        <authorList>
            <person name="Poehlein A."/>
            <person name="Daniel R."/>
        </authorList>
    </citation>
    <scope>NUCLEOTIDE SEQUENCE [LARGE SCALE GENOMIC DNA]</scope>
    <source>
        <strain evidence="2 3">DSM 1989</strain>
    </source>
</reference>
<dbReference type="EMBL" id="MKIE01000007">
    <property type="protein sequence ID" value="OHW61782.1"/>
    <property type="molecule type" value="Genomic_DNA"/>
</dbReference>
<dbReference type="OrthoDB" id="9800872at2"/>
<dbReference type="InterPro" id="IPR036873">
    <property type="entry name" value="Rhodanese-like_dom_sf"/>
</dbReference>
<dbReference type="CDD" id="cd00158">
    <property type="entry name" value="RHOD"/>
    <property type="match status" value="1"/>
</dbReference>
<dbReference type="GO" id="GO:0004792">
    <property type="term" value="F:thiosulfate-cyanide sulfurtransferase activity"/>
    <property type="evidence" value="ECO:0007669"/>
    <property type="project" value="UniProtKB-EC"/>
</dbReference>
<name>A0A1S1V5D0_9FIRM</name>
<dbReference type="SMART" id="SM00450">
    <property type="entry name" value="RHOD"/>
    <property type="match status" value="1"/>
</dbReference>
<dbReference type="PANTHER" id="PTHR44086:SF10">
    <property type="entry name" value="THIOSULFATE SULFURTRANSFERASE_RHODANESE-LIKE DOMAIN-CONTAINING PROTEIN 3"/>
    <property type="match status" value="1"/>
</dbReference>
<organism evidence="2 3">
    <name type="scientific">Andreesenia angusta</name>
    <dbReference type="NCBI Taxonomy" id="39480"/>
    <lineage>
        <taxon>Bacteria</taxon>
        <taxon>Bacillati</taxon>
        <taxon>Bacillota</taxon>
        <taxon>Tissierellia</taxon>
        <taxon>Tissierellales</taxon>
        <taxon>Gottschalkiaceae</taxon>
        <taxon>Andreesenia</taxon>
    </lineage>
</organism>
<feature type="domain" description="Rhodanese" evidence="1">
    <location>
        <begin position="26"/>
        <end position="108"/>
    </location>
</feature>
<keyword evidence="2" id="KW-0808">Transferase</keyword>
<keyword evidence="3" id="KW-1185">Reference proteome</keyword>
<dbReference type="SUPFAM" id="SSF52821">
    <property type="entry name" value="Rhodanese/Cell cycle control phosphatase"/>
    <property type="match status" value="1"/>
</dbReference>
<dbReference type="Proteomes" id="UP000180254">
    <property type="component" value="Unassembled WGS sequence"/>
</dbReference>
<dbReference type="InterPro" id="IPR001763">
    <property type="entry name" value="Rhodanese-like_dom"/>
</dbReference>
<proteinExistence type="predicted"/>
<dbReference type="EC" id="2.8.1.1" evidence="2"/>
<dbReference type="PANTHER" id="PTHR44086">
    <property type="entry name" value="THIOSULFATE SULFURTRANSFERASE RDL2, MITOCHONDRIAL-RELATED"/>
    <property type="match status" value="1"/>
</dbReference>
<evidence type="ECO:0000313" key="3">
    <source>
        <dbReference type="Proteomes" id="UP000180254"/>
    </source>
</evidence>
<comment type="caution">
    <text evidence="2">The sequence shown here is derived from an EMBL/GenBank/DDBJ whole genome shotgun (WGS) entry which is preliminary data.</text>
</comment>
<dbReference type="AlphaFoldDB" id="A0A1S1V5D0"/>